<keyword evidence="1" id="KW-0812">Transmembrane</keyword>
<comment type="caution">
    <text evidence="2">The sequence shown here is derived from an EMBL/GenBank/DDBJ whole genome shotgun (WGS) entry which is preliminary data.</text>
</comment>
<organism evidence="2 3">
    <name type="scientific">Thermogemmata fonticola</name>
    <dbReference type="NCBI Taxonomy" id="2755323"/>
    <lineage>
        <taxon>Bacteria</taxon>
        <taxon>Pseudomonadati</taxon>
        <taxon>Planctomycetota</taxon>
        <taxon>Planctomycetia</taxon>
        <taxon>Gemmatales</taxon>
        <taxon>Gemmataceae</taxon>
        <taxon>Thermogemmata</taxon>
    </lineage>
</organism>
<evidence type="ECO:0000313" key="2">
    <source>
        <dbReference type="EMBL" id="MBA2225923.1"/>
    </source>
</evidence>
<dbReference type="AlphaFoldDB" id="A0A7V9ABE0"/>
<dbReference type="EMBL" id="JACEFB010000003">
    <property type="protein sequence ID" value="MBA2225923.1"/>
    <property type="molecule type" value="Genomic_DNA"/>
</dbReference>
<name>A0A7V9ABE0_9BACT</name>
<evidence type="ECO:0000313" key="3">
    <source>
        <dbReference type="Proteomes" id="UP000542342"/>
    </source>
</evidence>
<proteinExistence type="predicted"/>
<keyword evidence="1" id="KW-1133">Transmembrane helix</keyword>
<keyword evidence="1" id="KW-0472">Membrane</keyword>
<keyword evidence="3" id="KW-1185">Reference proteome</keyword>
<feature type="transmembrane region" description="Helical" evidence="1">
    <location>
        <begin position="20"/>
        <end position="39"/>
    </location>
</feature>
<evidence type="ECO:0000256" key="1">
    <source>
        <dbReference type="SAM" id="Phobius"/>
    </source>
</evidence>
<dbReference type="RefSeq" id="WP_194537351.1">
    <property type="nucleotide sequence ID" value="NZ_JACEFB010000003.1"/>
</dbReference>
<dbReference type="Proteomes" id="UP000542342">
    <property type="component" value="Unassembled WGS sequence"/>
</dbReference>
<protein>
    <submittedName>
        <fullName evidence="2">Uncharacterized protein</fullName>
    </submittedName>
</protein>
<sequence length="140" mass="15491">MPKTVPVPALPQAIATIVPRPLAIVVTAVLRLIVAAVQGRGRRCRRGYRQEVVRRTFQAGVGLQGVAALYLQQGVVVVRAPEQRYRRGYRQEVVRRAFRAGVSLQGVAALALLPVEALRFHQVIQVLQHRGERMMVPALS</sequence>
<reference evidence="2 3" key="1">
    <citation type="submission" date="2020-07" db="EMBL/GenBank/DDBJ databases">
        <title>Thermogemmata thermophila gen. nov., sp. nov., a novel moderate thermophilic planctomycete from a Kamchatka hot spring.</title>
        <authorList>
            <person name="Elcheninov A.G."/>
            <person name="Podosokorskaya O.A."/>
            <person name="Kovaleva O.L."/>
            <person name="Novikov A."/>
            <person name="Bonch-Osmolovskaya E.A."/>
            <person name="Toshchakov S.V."/>
            <person name="Kublanov I.V."/>
        </authorList>
    </citation>
    <scope>NUCLEOTIDE SEQUENCE [LARGE SCALE GENOMIC DNA]</scope>
    <source>
        <strain evidence="2 3">2918</strain>
    </source>
</reference>
<accession>A0A7V9ABE0</accession>
<gene>
    <name evidence="2" type="ORF">H0921_07085</name>
</gene>